<keyword evidence="11" id="KW-0969">Cilium</keyword>
<evidence type="ECO:0000256" key="6">
    <source>
        <dbReference type="ARBA" id="ARBA00023143"/>
    </source>
</evidence>
<dbReference type="AlphaFoldDB" id="A0A089NQK3"/>
<evidence type="ECO:0000259" key="10">
    <source>
        <dbReference type="Pfam" id="PF22638"/>
    </source>
</evidence>
<dbReference type="KEGG" id="pgm:PGRAT_29985"/>
<evidence type="ECO:0000256" key="2">
    <source>
        <dbReference type="ARBA" id="ARBA00004613"/>
    </source>
</evidence>
<feature type="domain" description="Flagellar basal-body/hook protein C-terminal" evidence="9">
    <location>
        <begin position="481"/>
        <end position="519"/>
    </location>
</feature>
<dbReference type="InterPro" id="IPR053927">
    <property type="entry name" value="FlgK_helical"/>
</dbReference>
<evidence type="ECO:0000259" key="9">
    <source>
        <dbReference type="Pfam" id="PF06429"/>
    </source>
</evidence>
<gene>
    <name evidence="7" type="primary">flgK</name>
    <name evidence="11" type="ORF">PGRAT_29985</name>
</gene>
<dbReference type="InterPro" id="IPR001444">
    <property type="entry name" value="Flag_bb_rod_N"/>
</dbReference>
<dbReference type="PANTHER" id="PTHR30033:SF1">
    <property type="entry name" value="FLAGELLAR HOOK-ASSOCIATED PROTEIN 1"/>
    <property type="match status" value="1"/>
</dbReference>
<evidence type="ECO:0000313" key="11">
    <source>
        <dbReference type="EMBL" id="AIQ71344.1"/>
    </source>
</evidence>
<dbReference type="eggNOG" id="COG4786">
    <property type="taxonomic scope" value="Bacteria"/>
</dbReference>
<feature type="domain" description="Flagellar hook-associated protein FlgK helical" evidence="10">
    <location>
        <begin position="102"/>
        <end position="297"/>
    </location>
</feature>
<dbReference type="InterPro" id="IPR002371">
    <property type="entry name" value="FlgK"/>
</dbReference>
<dbReference type="PRINTS" id="PR01005">
    <property type="entry name" value="FLGHOOKAP1"/>
</dbReference>
<protein>
    <recommendedName>
        <fullName evidence="4 7">Flagellar hook-associated protein 1</fullName>
        <shortName evidence="7">HAP1</shortName>
    </recommendedName>
</protein>
<keyword evidence="12" id="KW-1185">Reference proteome</keyword>
<dbReference type="SUPFAM" id="SSF64518">
    <property type="entry name" value="Phase 1 flagellin"/>
    <property type="match status" value="1"/>
</dbReference>
<evidence type="ECO:0000256" key="7">
    <source>
        <dbReference type="RuleBase" id="RU362065"/>
    </source>
</evidence>
<organism evidence="11 12">
    <name type="scientific">Paenibacillus graminis</name>
    <dbReference type="NCBI Taxonomy" id="189425"/>
    <lineage>
        <taxon>Bacteria</taxon>
        <taxon>Bacillati</taxon>
        <taxon>Bacillota</taxon>
        <taxon>Bacilli</taxon>
        <taxon>Bacillales</taxon>
        <taxon>Paenibacillaceae</taxon>
        <taxon>Paenibacillus</taxon>
    </lineage>
</organism>
<dbReference type="eggNOG" id="COG1256">
    <property type="taxonomic scope" value="Bacteria"/>
</dbReference>
<dbReference type="GO" id="GO:0005198">
    <property type="term" value="F:structural molecule activity"/>
    <property type="evidence" value="ECO:0007669"/>
    <property type="project" value="UniProtKB-UniRule"/>
</dbReference>
<keyword evidence="11" id="KW-0966">Cell projection</keyword>
<evidence type="ECO:0000256" key="4">
    <source>
        <dbReference type="ARBA" id="ARBA00016244"/>
    </source>
</evidence>
<dbReference type="GO" id="GO:0009424">
    <property type="term" value="C:bacterial-type flagellum hook"/>
    <property type="evidence" value="ECO:0007669"/>
    <property type="project" value="UniProtKB-UniRule"/>
</dbReference>
<feature type="domain" description="Flagellar basal body rod protein N-terminal" evidence="8">
    <location>
        <begin position="8"/>
        <end position="37"/>
    </location>
</feature>
<evidence type="ECO:0000256" key="5">
    <source>
        <dbReference type="ARBA" id="ARBA00022525"/>
    </source>
</evidence>
<dbReference type="OrthoDB" id="9802553at2"/>
<dbReference type="HOGENOM" id="CLU_012762_1_1_9"/>
<dbReference type="InterPro" id="IPR010930">
    <property type="entry name" value="Flg_bb/hook_C_dom"/>
</dbReference>
<keyword evidence="5 7" id="KW-0964">Secreted</keyword>
<evidence type="ECO:0000313" key="12">
    <source>
        <dbReference type="Proteomes" id="UP000029500"/>
    </source>
</evidence>
<dbReference type="EMBL" id="CP009287">
    <property type="protein sequence ID" value="AIQ71344.1"/>
    <property type="molecule type" value="Genomic_DNA"/>
</dbReference>
<dbReference type="PANTHER" id="PTHR30033">
    <property type="entry name" value="FLAGELLAR HOOK-ASSOCIATED PROTEIN 1"/>
    <property type="match status" value="1"/>
</dbReference>
<proteinExistence type="inferred from homology"/>
<dbReference type="Proteomes" id="UP000029500">
    <property type="component" value="Chromosome"/>
</dbReference>
<sequence>MTSTFHSIETAKRSLNTQTAALNTAGHNIANVNTEGYSKQVVKMQASLPMEAYGFLRSTAAGQMGTGVDFTSIERVRQSFLDDQYRNESSNSGNWDVRFDTLQKLESIVNEPSDTGIRKVLDNFWNAWSDLSQDPENITNRKIVKETTQALTDAMNQVSTQLDALTTDLTSNISLKTTEINSLLQTVGDLNNNITKLEGLGDNPNDLRDQRDLAIDKLSKLANVQVTQLSDGYQVTLGGQLVVTGDQVTAVTADGLKAAYDGGALTGGEVYGMFMSRDKYVTDYKNQMNQLANTLANGDIEITLPAGTVLPEGTVLNTGANGTPVTYSNANNNRTITADTKVTVKGINGLLQLGYTVSGATPQKGLALFTSKDSGAITAGNITLNPLIAADPNQISTSMRVTGAGTANEKVVIGNNDMALAMAGLKTAKFDFGAALSTPGTMDDYFSSIVGQLGVQTQEAERQAKNAEQLTEQVELNRASVSGVSLDEEMTDLIKFQHAYSAASRFMTTFDELLNKLINGTGRVGL</sequence>
<name>A0A089NQK3_9BACL</name>
<reference evidence="11 12" key="1">
    <citation type="submission" date="2014-08" db="EMBL/GenBank/DDBJ databases">
        <title>Comparative genomics of the Paenibacillus odorifer group.</title>
        <authorList>
            <person name="den Bakker H.C."/>
            <person name="Tsai Y.-C."/>
            <person name="Martin N."/>
            <person name="Korlach J."/>
            <person name="Wiedmann M."/>
        </authorList>
    </citation>
    <scope>NUCLEOTIDE SEQUENCE [LARGE SCALE GENOMIC DNA]</scope>
    <source>
        <strain evidence="11 12">DSM 15220</strain>
    </source>
</reference>
<dbReference type="STRING" id="189425.PGRAT_29985"/>
<comment type="similarity">
    <text evidence="3 7">Belongs to the flagella basal body rod proteins family.</text>
</comment>
<comment type="subcellular location">
    <subcellularLocation>
        <location evidence="1 7">Bacterial flagellum</location>
    </subcellularLocation>
    <subcellularLocation>
        <location evidence="2 7">Secreted</location>
    </subcellularLocation>
</comment>
<dbReference type="Pfam" id="PF00460">
    <property type="entry name" value="Flg_bb_rod"/>
    <property type="match status" value="1"/>
</dbReference>
<keyword evidence="6 7" id="KW-0975">Bacterial flagellum</keyword>
<evidence type="ECO:0000259" key="8">
    <source>
        <dbReference type="Pfam" id="PF00460"/>
    </source>
</evidence>
<dbReference type="RefSeq" id="WP_025707313.1">
    <property type="nucleotide sequence ID" value="NZ_CP009287.1"/>
</dbReference>
<dbReference type="Pfam" id="PF06429">
    <property type="entry name" value="Flg_bbr_C"/>
    <property type="match status" value="1"/>
</dbReference>
<dbReference type="NCBIfam" id="TIGR02492">
    <property type="entry name" value="flgK_ends"/>
    <property type="match status" value="1"/>
</dbReference>
<evidence type="ECO:0000256" key="3">
    <source>
        <dbReference type="ARBA" id="ARBA00009677"/>
    </source>
</evidence>
<evidence type="ECO:0000256" key="1">
    <source>
        <dbReference type="ARBA" id="ARBA00004365"/>
    </source>
</evidence>
<dbReference type="GO" id="GO:0005576">
    <property type="term" value="C:extracellular region"/>
    <property type="evidence" value="ECO:0007669"/>
    <property type="project" value="UniProtKB-SubCell"/>
</dbReference>
<accession>A0A089NQK3</accession>
<dbReference type="Pfam" id="PF22638">
    <property type="entry name" value="FlgK_D1"/>
    <property type="match status" value="1"/>
</dbReference>
<keyword evidence="11" id="KW-0282">Flagellum</keyword>
<dbReference type="GO" id="GO:0044780">
    <property type="term" value="P:bacterial-type flagellum assembly"/>
    <property type="evidence" value="ECO:0007669"/>
    <property type="project" value="InterPro"/>
</dbReference>